<gene>
    <name evidence="2" type="ORF">FK530_23105</name>
</gene>
<evidence type="ECO:0000313" key="2">
    <source>
        <dbReference type="EMBL" id="TWS25515.1"/>
    </source>
</evidence>
<proteinExistence type="predicted"/>
<reference evidence="2 3" key="1">
    <citation type="submission" date="2019-06" db="EMBL/GenBank/DDBJ databases">
        <title>Tsukamurella conjunctivitidis sp. nov., Tsukamurella assacharolytica sp. nov. and Tsukamurella sputae sp. nov. isolated from patients with conjunctivitis, bacteraemia (lymphoma) and respiratory infection (sputum) in Hong Kong.</title>
        <authorList>
            <person name="Teng J.L.L."/>
            <person name="Lee H.H."/>
            <person name="Fong J.Y.H."/>
            <person name="Fok K.M.N."/>
            <person name="Lau S.K.P."/>
            <person name="Woo P.C.Y."/>
        </authorList>
    </citation>
    <scope>NUCLEOTIDE SEQUENCE [LARGE SCALE GENOMIC DNA]</scope>
    <source>
        <strain evidence="2 3">HKU72</strain>
    </source>
</reference>
<protein>
    <submittedName>
        <fullName evidence="2">Uncharacterized protein</fullName>
    </submittedName>
</protein>
<keyword evidence="1" id="KW-0812">Transmembrane</keyword>
<evidence type="ECO:0000313" key="3">
    <source>
        <dbReference type="Proteomes" id="UP000319375"/>
    </source>
</evidence>
<keyword evidence="1" id="KW-1133">Transmembrane helix</keyword>
<dbReference type="EMBL" id="VIGX01000027">
    <property type="protein sequence ID" value="TWS25515.1"/>
    <property type="molecule type" value="Genomic_DNA"/>
</dbReference>
<keyword evidence="1" id="KW-0472">Membrane</keyword>
<dbReference type="Proteomes" id="UP000319375">
    <property type="component" value="Unassembled WGS sequence"/>
</dbReference>
<evidence type="ECO:0000256" key="1">
    <source>
        <dbReference type="SAM" id="Phobius"/>
    </source>
</evidence>
<dbReference type="AlphaFoldDB" id="A0A5C5RTT4"/>
<accession>A0A5C5RTT4</accession>
<dbReference type="RefSeq" id="WP_146489286.1">
    <property type="nucleotide sequence ID" value="NZ_VIGX01000027.1"/>
</dbReference>
<feature type="transmembrane region" description="Helical" evidence="1">
    <location>
        <begin position="30"/>
        <end position="52"/>
    </location>
</feature>
<keyword evidence="3" id="KW-1185">Reference proteome</keyword>
<name>A0A5C5RTT4_9ACTN</name>
<sequence>MMNSLTTTIMVAYVPMPDTMRKPIELMLGWGNWIFYALLIALLMAIGGFWWLEPASKSMPLGIPAQERLIKVLAAAVLISSASPIADAIIK</sequence>
<organism evidence="2 3">
    <name type="scientific">Tsukamurella conjunctivitidis</name>
    <dbReference type="NCBI Taxonomy" id="2592068"/>
    <lineage>
        <taxon>Bacteria</taxon>
        <taxon>Bacillati</taxon>
        <taxon>Actinomycetota</taxon>
        <taxon>Actinomycetes</taxon>
        <taxon>Mycobacteriales</taxon>
        <taxon>Tsukamurellaceae</taxon>
        <taxon>Tsukamurella</taxon>
    </lineage>
</organism>
<comment type="caution">
    <text evidence="2">The sequence shown here is derived from an EMBL/GenBank/DDBJ whole genome shotgun (WGS) entry which is preliminary data.</text>
</comment>